<evidence type="ECO:0008006" key="2">
    <source>
        <dbReference type="Google" id="ProtNLM"/>
    </source>
</evidence>
<gene>
    <name evidence="1" type="ORF">AMD02_00350</name>
</gene>
<dbReference type="EMBL" id="LILD01000001">
    <property type="protein sequence ID" value="KOO37467.1"/>
    <property type="molecule type" value="Genomic_DNA"/>
</dbReference>
<evidence type="ECO:0000313" key="1">
    <source>
        <dbReference type="EMBL" id="KOO37467.1"/>
    </source>
</evidence>
<reference evidence="1" key="1">
    <citation type="submission" date="2015-08" db="EMBL/GenBank/DDBJ databases">
        <title>Complete DNA Sequence of Pseudomonas syringae pv. actinidiae, the Causal Agent of Kiwifruit Canker Disease.</title>
        <authorList>
            <person name="Rikkerink E.H.A."/>
            <person name="Fineran P.C."/>
        </authorList>
    </citation>
    <scope>NUCLEOTIDE SEQUENCE</scope>
    <source>
        <strain evidence="1">DSM 13666</strain>
    </source>
</reference>
<protein>
    <recommendedName>
        <fullName evidence="2">DUF1257 domain-containing protein</fullName>
    </recommendedName>
</protein>
<name>A0A0M0KFY9_ALKHA</name>
<dbReference type="GeneID" id="87599476"/>
<dbReference type="AlphaFoldDB" id="A0A0M0KFY9"/>
<dbReference type="RefSeq" id="WP_053430062.1">
    <property type="nucleotide sequence ID" value="NZ_CP040441.1"/>
</dbReference>
<accession>A0A0M0KFY9</accession>
<proteinExistence type="predicted"/>
<sequence>MSIELILIPIGIAVGQKVATLIDKRNENKAYTIQTVMKKEHLLKKAIEQYGCSVQGDETNYQTEVGDIKIGFYQNEEGVFEAIFDESVEQEHALEFIENLHTEYKYLIQQETYTRLVERAKKNGLELESEAIQKDRSILLTFEVQS</sequence>
<organism evidence="1">
    <name type="scientific">Halalkalibacterium halodurans</name>
    <name type="common">Bacillus halodurans</name>
    <dbReference type="NCBI Taxonomy" id="86665"/>
    <lineage>
        <taxon>Bacteria</taxon>
        <taxon>Bacillati</taxon>
        <taxon>Bacillota</taxon>
        <taxon>Bacilli</taxon>
        <taxon>Bacillales</taxon>
        <taxon>Bacillaceae</taxon>
        <taxon>Halalkalibacterium (ex Joshi et al. 2022)</taxon>
    </lineage>
</organism>
<comment type="caution">
    <text evidence="1">The sequence shown here is derived from an EMBL/GenBank/DDBJ whole genome shotgun (WGS) entry which is preliminary data.</text>
</comment>
<dbReference type="PATRIC" id="fig|136160.3.peg.239"/>